<dbReference type="EMBL" id="BSPB01000005">
    <property type="protein sequence ID" value="GLS13584.1"/>
    <property type="molecule type" value="Genomic_DNA"/>
</dbReference>
<dbReference type="RefSeq" id="WP_284306931.1">
    <property type="nucleotide sequence ID" value="NZ_BSPB01000005.1"/>
</dbReference>
<organism evidence="1 2">
    <name type="scientific">Hydrogenophaga electricum</name>
    <dbReference type="NCBI Taxonomy" id="1230953"/>
    <lineage>
        <taxon>Bacteria</taxon>
        <taxon>Pseudomonadati</taxon>
        <taxon>Pseudomonadota</taxon>
        <taxon>Betaproteobacteria</taxon>
        <taxon>Burkholderiales</taxon>
        <taxon>Comamonadaceae</taxon>
        <taxon>Hydrogenophaga</taxon>
    </lineage>
</organism>
<evidence type="ECO:0000313" key="2">
    <source>
        <dbReference type="Proteomes" id="UP001156903"/>
    </source>
</evidence>
<name>A0ABQ6C0A4_9BURK</name>
<proteinExistence type="predicted"/>
<comment type="caution">
    <text evidence="1">The sequence shown here is derived from an EMBL/GenBank/DDBJ whole genome shotgun (WGS) entry which is preliminary data.</text>
</comment>
<dbReference type="NCBIfam" id="TIGR01551">
    <property type="entry name" value="major_capsid_P2"/>
    <property type="match status" value="1"/>
</dbReference>
<reference evidence="2" key="1">
    <citation type="journal article" date="2019" name="Int. J. Syst. Evol. Microbiol.">
        <title>The Global Catalogue of Microorganisms (GCM) 10K type strain sequencing project: providing services to taxonomists for standard genome sequencing and annotation.</title>
        <authorList>
            <consortium name="The Broad Institute Genomics Platform"/>
            <consortium name="The Broad Institute Genome Sequencing Center for Infectious Disease"/>
            <person name="Wu L."/>
            <person name="Ma J."/>
        </authorList>
    </citation>
    <scope>NUCLEOTIDE SEQUENCE [LARGE SCALE GENOMIC DNA]</scope>
    <source>
        <strain evidence="2">NBRC 109341</strain>
    </source>
</reference>
<evidence type="ECO:0000313" key="1">
    <source>
        <dbReference type="EMBL" id="GLS13584.1"/>
    </source>
</evidence>
<accession>A0ABQ6C0A4</accession>
<dbReference type="Pfam" id="PF05125">
    <property type="entry name" value="Phage_cap_P2"/>
    <property type="match status" value="1"/>
</dbReference>
<keyword evidence="2" id="KW-1185">Reference proteome</keyword>
<dbReference type="Proteomes" id="UP001156903">
    <property type="component" value="Unassembled WGS sequence"/>
</dbReference>
<protein>
    <submittedName>
        <fullName evidence="1">Phage major capsid protein, P2 family</fullName>
    </submittedName>
</protein>
<sequence length="335" mass="37003">MRNETRVLFNAYQAAIAQLNGIPSAATKFAVEPTVQQRLEKRIQESSDFLGQISVVPVNELKGEKVGIGVSGTIASRTDTSGAGERATSDVKDLTSQDYEAKQTNYDTHIRYATLDAWAKFPNFQTLLRDAIIQQCALDRLMIGFNGTSAAATTNRTTYPLLQDVNIGWLKHIETEAAERVITEGATEDVVKIGATGDWKNLDALVYEAVNSLIEPWHRSNPGLRVVIGRGLNTDHVVPQIEGYPQPTEREALNRYIAASRIGGVPTLQVPYVPAGTMLITILKNLAIYYQEGGRRRSIIDNPKKDRIENYESSNDAYVVEDFGAACLIKNIEFV</sequence>
<gene>
    <name evidence="1" type="primary">N</name>
    <name evidence="1" type="ORF">GCM10007935_10140</name>
</gene>
<dbReference type="InterPro" id="IPR006441">
    <property type="entry name" value="Phage_P2_GpN"/>
</dbReference>